<sequence>MITASVLALPNFSQTFEIECDASGCGIGVVLMPSRKPFAYFSKALSDQKTRNYGVGPKSAYEKEIMALVLAIQHWCPYLLGRDFTVFSDQKVFDICWSNELPLRTKKIGYLNSWADALSRVMENDELRTLLSYPQWVKGDSLIYGFDTDPQLQKIVLSLKKNPLSRPGFTLSNGKLYHKGKLVIPSVGCKIGLYPRSQDGAKVEVKGKVKEDYKVKNLNLEQQAASKWMPKLIVDFHNSPSRGHSGFYRTYKRLVSQLYWLGMTKTIKAYVQAYDICQRFKASTLAPGGLLQPFPIPSTVWEDISLDFITSLPKSKGYGVVLVVVDRLSKYCHFIPLKHPLSTSLLAEISIREIVCLHRIPKSILSDRDPFHLKLSSTYHPETNGKTEDMNRSVKLTFVALLLSNQRHGLYGFHGPNIGTTLPITYPPTPPHLKLSMEGHHQPFSNLSQEKFVVKLLHVTWLTEMKHSANSSTT</sequence>
<dbReference type="InterPro" id="IPR043502">
    <property type="entry name" value="DNA/RNA_pol_sf"/>
</dbReference>
<dbReference type="InterPro" id="IPR041577">
    <property type="entry name" value="RT_RNaseH_2"/>
</dbReference>
<evidence type="ECO:0000259" key="3">
    <source>
        <dbReference type="Pfam" id="PF17921"/>
    </source>
</evidence>
<dbReference type="GO" id="GO:0003676">
    <property type="term" value="F:nucleic acid binding"/>
    <property type="evidence" value="ECO:0007669"/>
    <property type="project" value="InterPro"/>
</dbReference>
<dbReference type="SUPFAM" id="SSF56672">
    <property type="entry name" value="DNA/RNA polymerases"/>
    <property type="match status" value="1"/>
</dbReference>
<dbReference type="Gene3D" id="1.10.340.70">
    <property type="match status" value="1"/>
</dbReference>
<feature type="domain" description="Reverse transcriptase/retrotransposon-derived protein RNase H-like" evidence="2">
    <location>
        <begin position="2"/>
        <end position="86"/>
    </location>
</feature>
<evidence type="ECO:0000313" key="5">
    <source>
        <dbReference type="Proteomes" id="UP001172457"/>
    </source>
</evidence>
<dbReference type="AlphaFoldDB" id="A0AA38VXR3"/>
<dbReference type="InterPro" id="IPR041588">
    <property type="entry name" value="Integrase_H2C2"/>
</dbReference>
<proteinExistence type="predicted"/>
<dbReference type="Proteomes" id="UP001172457">
    <property type="component" value="Chromosome 8"/>
</dbReference>
<accession>A0AA38VXR3</accession>
<evidence type="ECO:0000256" key="1">
    <source>
        <dbReference type="ARBA" id="ARBA00023268"/>
    </source>
</evidence>
<dbReference type="EMBL" id="JARYMX010000008">
    <property type="protein sequence ID" value="KAJ9538877.1"/>
    <property type="molecule type" value="Genomic_DNA"/>
</dbReference>
<keyword evidence="1" id="KW-0511">Multifunctional enzyme</keyword>
<dbReference type="InterPro" id="IPR050951">
    <property type="entry name" value="Retrovirus_Pol_polyprotein"/>
</dbReference>
<dbReference type="InterPro" id="IPR012337">
    <property type="entry name" value="RNaseH-like_sf"/>
</dbReference>
<gene>
    <name evidence="4" type="ORF">OSB04_031610</name>
</gene>
<dbReference type="Pfam" id="PF17921">
    <property type="entry name" value="Integrase_H2C2"/>
    <property type="match status" value="1"/>
</dbReference>
<dbReference type="PANTHER" id="PTHR37984:SF5">
    <property type="entry name" value="PROTEIN NYNRIN-LIKE"/>
    <property type="match status" value="1"/>
</dbReference>
<name>A0AA38VXR3_9ASTR</name>
<dbReference type="GO" id="GO:0003824">
    <property type="term" value="F:catalytic activity"/>
    <property type="evidence" value="ECO:0007669"/>
    <property type="project" value="UniProtKB-KW"/>
</dbReference>
<protein>
    <submittedName>
        <fullName evidence="4">Uncharacterized protein</fullName>
    </submittedName>
</protein>
<dbReference type="SUPFAM" id="SSF53098">
    <property type="entry name" value="Ribonuclease H-like"/>
    <property type="match status" value="1"/>
</dbReference>
<reference evidence="4" key="1">
    <citation type="submission" date="2023-03" db="EMBL/GenBank/DDBJ databases">
        <title>Chromosome-scale reference genome and RAD-based genetic map of yellow starthistle (Centaurea solstitialis) reveal putative structural variation and QTLs associated with invader traits.</title>
        <authorList>
            <person name="Reatini B."/>
            <person name="Cang F.A."/>
            <person name="Jiang Q."/>
            <person name="Mckibben M.T.W."/>
            <person name="Barker M.S."/>
            <person name="Rieseberg L.H."/>
            <person name="Dlugosch K.M."/>
        </authorList>
    </citation>
    <scope>NUCLEOTIDE SEQUENCE</scope>
    <source>
        <strain evidence="4">CAN-66</strain>
        <tissue evidence="4">Leaf</tissue>
    </source>
</reference>
<evidence type="ECO:0000259" key="2">
    <source>
        <dbReference type="Pfam" id="PF17919"/>
    </source>
</evidence>
<dbReference type="InterPro" id="IPR036397">
    <property type="entry name" value="RNaseH_sf"/>
</dbReference>
<organism evidence="4 5">
    <name type="scientific">Centaurea solstitialis</name>
    <name type="common">yellow star-thistle</name>
    <dbReference type="NCBI Taxonomy" id="347529"/>
    <lineage>
        <taxon>Eukaryota</taxon>
        <taxon>Viridiplantae</taxon>
        <taxon>Streptophyta</taxon>
        <taxon>Embryophyta</taxon>
        <taxon>Tracheophyta</taxon>
        <taxon>Spermatophyta</taxon>
        <taxon>Magnoliopsida</taxon>
        <taxon>eudicotyledons</taxon>
        <taxon>Gunneridae</taxon>
        <taxon>Pentapetalae</taxon>
        <taxon>asterids</taxon>
        <taxon>campanulids</taxon>
        <taxon>Asterales</taxon>
        <taxon>Asteraceae</taxon>
        <taxon>Carduoideae</taxon>
        <taxon>Cardueae</taxon>
        <taxon>Centaureinae</taxon>
        <taxon>Centaurea</taxon>
    </lineage>
</organism>
<dbReference type="Gene3D" id="3.30.420.10">
    <property type="entry name" value="Ribonuclease H-like superfamily/Ribonuclease H"/>
    <property type="match status" value="1"/>
</dbReference>
<keyword evidence="5" id="KW-1185">Reference proteome</keyword>
<dbReference type="Pfam" id="PF17919">
    <property type="entry name" value="RT_RNaseH_2"/>
    <property type="match status" value="1"/>
</dbReference>
<evidence type="ECO:0000313" key="4">
    <source>
        <dbReference type="EMBL" id="KAJ9538877.1"/>
    </source>
</evidence>
<dbReference type="PANTHER" id="PTHR37984">
    <property type="entry name" value="PROTEIN CBG26694"/>
    <property type="match status" value="1"/>
</dbReference>
<comment type="caution">
    <text evidence="4">The sequence shown here is derived from an EMBL/GenBank/DDBJ whole genome shotgun (WGS) entry which is preliminary data.</text>
</comment>
<feature type="domain" description="Integrase zinc-binding" evidence="3">
    <location>
        <begin position="230"/>
        <end position="282"/>
    </location>
</feature>